<evidence type="ECO:0000313" key="9">
    <source>
        <dbReference type="Proteomes" id="UP000571857"/>
    </source>
</evidence>
<reference evidence="5 7" key="1">
    <citation type="submission" date="2019-04" db="EMBL/GenBank/DDBJ databases">
        <title>Step-wise assembly of the neonatal virome modulated by breast feeding.</title>
        <authorList>
            <person name="Liang G."/>
            <person name="Bushman F."/>
        </authorList>
    </citation>
    <scope>NUCLEOTIDE SEQUENCE [LARGE SCALE GENOMIC DNA]</scope>
    <source>
        <strain evidence="5 7">E3404</strain>
    </source>
</reference>
<reference evidence="2 9" key="3">
    <citation type="submission" date="2020-06" db="EMBL/GenBank/DDBJ databases">
        <title>Crossreactivity between MHC class I-restricted antigens from cancer cells and an enterococcal bacteriophage.</title>
        <authorList>
            <person name="Fluckiger A."/>
            <person name="Daillere R."/>
            <person name="Sassi M."/>
            <person name="Cattoir V."/>
            <person name="Kroemer G."/>
            <person name="Zitvogel L."/>
        </authorList>
    </citation>
    <scope>NUCLEOTIDE SEQUENCE [LARGE SCALE GENOMIC DNA]</scope>
    <source>
        <strain evidence="2 9">EG4</strain>
    </source>
</reference>
<evidence type="ECO:0000313" key="4">
    <source>
        <dbReference type="EMBL" id="MDT2690536.1"/>
    </source>
</evidence>
<feature type="compositionally biased region" description="Acidic residues" evidence="1">
    <location>
        <begin position="103"/>
        <end position="118"/>
    </location>
</feature>
<dbReference type="Proteomes" id="UP000571857">
    <property type="component" value="Unassembled WGS sequence"/>
</dbReference>
<dbReference type="EMBL" id="CP050485">
    <property type="protein sequence ID" value="QOG26213.1"/>
    <property type="molecule type" value="Genomic_DNA"/>
</dbReference>
<reference evidence="6 8" key="2">
    <citation type="submission" date="2020-03" db="EMBL/GenBank/DDBJ databases">
        <title>Characterization of ganglioside-mimicking enterococci.</title>
        <authorList>
            <person name="Patry R.T."/>
            <person name="Nothaft H."/>
            <person name="Bridger R."/>
            <person name="Shajahan A."/>
            <person name="Huynh S."/>
            <person name="Sanchez S."/>
            <person name="Azadi P."/>
            <person name="Cooper K."/>
            <person name="Miller W.G."/>
            <person name="Parker C.T."/>
            <person name="Wells L."/>
            <person name="Szymanski C.M."/>
        </authorList>
    </citation>
    <scope>NUCLEOTIDE SEQUENCE [LARGE SCALE GENOMIC DNA]</scope>
    <source>
        <strain evidence="6 8">EGM181</strain>
    </source>
</reference>
<evidence type="ECO:0000313" key="10">
    <source>
        <dbReference type="Proteomes" id="UP001183682"/>
    </source>
</evidence>
<gene>
    <name evidence="6" type="ORF">EGM181_02490</name>
    <name evidence="5" type="ORF">GTI89_07130</name>
    <name evidence="2" type="ORF">HWH42_04160</name>
    <name evidence="4" type="ORF">P7E30_10020</name>
    <name evidence="3" type="ORF">QRX88_11245</name>
</gene>
<evidence type="ECO:0000313" key="11">
    <source>
        <dbReference type="Proteomes" id="UP001241571"/>
    </source>
</evidence>
<reference evidence="3 11" key="5">
    <citation type="submission" date="2023-06" db="EMBL/GenBank/DDBJ databases">
        <title>Acute promotion of culturable opportunistic pathogens and persistent increase of antibiotic resistance following antibiotic exposure in mouse gut microbiota.</title>
        <authorList>
            <person name="Li L."/>
            <person name="Wang B."/>
            <person name="Sun Y."/>
            <person name="Wang M."/>
            <person name="Xu H."/>
        </authorList>
    </citation>
    <scope>NUCLEOTIDE SEQUENCE [LARGE SCALE GENOMIC DNA]</scope>
    <source>
        <strain evidence="3 11">CRI2_2</strain>
    </source>
</reference>
<evidence type="ECO:0000313" key="3">
    <source>
        <dbReference type="EMBL" id="MDL4936291.1"/>
    </source>
</evidence>
<dbReference type="AlphaFoldDB" id="A0A2K3QX31"/>
<feature type="region of interest" description="Disordered" evidence="1">
    <location>
        <begin position="92"/>
        <end position="118"/>
    </location>
</feature>
<dbReference type="RefSeq" id="WP_003128703.1">
    <property type="nucleotide sequence ID" value="NZ_BSYC01000002.1"/>
</dbReference>
<dbReference type="GeneID" id="93222242"/>
<dbReference type="Proteomes" id="UP000516696">
    <property type="component" value="Chromosome"/>
</dbReference>
<accession>A0A2K3QX31</accession>
<proteinExistence type="predicted"/>
<sequence length="118" mass="13457">MAQKISLENVKWSLEEIIQTVGTDLSSVVEIQNQEGIDVVVIAKDEWQHLLELLDARHAQGYRIDQELPTDILIDVADSDNEYQQTAELEMELPERVHPAPDFELDSEEIVESDDVLD</sequence>
<protein>
    <submittedName>
        <fullName evidence="4">Uncharacterized protein</fullName>
    </submittedName>
</protein>
<reference evidence="4" key="4">
    <citation type="submission" date="2023-03" db="EMBL/GenBank/DDBJ databases">
        <authorList>
            <person name="Shen W."/>
            <person name="Cai J."/>
        </authorList>
    </citation>
    <scope>NUCLEOTIDE SEQUENCE</scope>
    <source>
        <strain evidence="4">K69-2</strain>
    </source>
</reference>
<evidence type="ECO:0000313" key="2">
    <source>
        <dbReference type="EMBL" id="MBA0971793.1"/>
    </source>
</evidence>
<evidence type="ECO:0000313" key="8">
    <source>
        <dbReference type="Proteomes" id="UP000516696"/>
    </source>
</evidence>
<evidence type="ECO:0000256" key="1">
    <source>
        <dbReference type="SAM" id="MobiDB-lite"/>
    </source>
</evidence>
<name>A0A2K3QX31_ENTGA</name>
<dbReference type="Proteomes" id="UP001183682">
    <property type="component" value="Unassembled WGS sequence"/>
</dbReference>
<dbReference type="EMBL" id="JARPZN010000006">
    <property type="protein sequence ID" value="MDT2690536.1"/>
    <property type="molecule type" value="Genomic_DNA"/>
</dbReference>
<evidence type="ECO:0000313" key="7">
    <source>
        <dbReference type="Proteomes" id="UP000439965"/>
    </source>
</evidence>
<dbReference type="EMBL" id="JASUBT010000007">
    <property type="protein sequence ID" value="MDL4936291.1"/>
    <property type="molecule type" value="Genomic_DNA"/>
</dbReference>
<dbReference type="Proteomes" id="UP000439965">
    <property type="component" value="Unassembled WGS sequence"/>
</dbReference>
<dbReference type="EMBL" id="WVTI01000004">
    <property type="protein sequence ID" value="MXS25826.1"/>
    <property type="molecule type" value="Genomic_DNA"/>
</dbReference>
<dbReference type="Proteomes" id="UP001241571">
    <property type="component" value="Unassembled WGS sequence"/>
</dbReference>
<evidence type="ECO:0000313" key="5">
    <source>
        <dbReference type="EMBL" id="MXS25826.1"/>
    </source>
</evidence>
<organism evidence="4 10">
    <name type="scientific">Enterococcus gallinarum</name>
    <dbReference type="NCBI Taxonomy" id="1353"/>
    <lineage>
        <taxon>Bacteria</taxon>
        <taxon>Bacillati</taxon>
        <taxon>Bacillota</taxon>
        <taxon>Bacilli</taxon>
        <taxon>Lactobacillales</taxon>
        <taxon>Enterococcaceae</taxon>
        <taxon>Enterococcus</taxon>
    </lineage>
</organism>
<evidence type="ECO:0000313" key="6">
    <source>
        <dbReference type="EMBL" id="QOG26213.1"/>
    </source>
</evidence>
<dbReference type="EMBL" id="JABXJK010000013">
    <property type="protein sequence ID" value="MBA0971793.1"/>
    <property type="molecule type" value="Genomic_DNA"/>
</dbReference>